<dbReference type="InterPro" id="IPR006680">
    <property type="entry name" value="Amidohydro-rel"/>
</dbReference>
<evidence type="ECO:0000313" key="2">
    <source>
        <dbReference type="EMBL" id="SVD85022.1"/>
    </source>
</evidence>
<dbReference type="InterPro" id="IPR051781">
    <property type="entry name" value="Metallo-dep_Hydrolase"/>
</dbReference>
<dbReference type="Pfam" id="PF01979">
    <property type="entry name" value="Amidohydro_1"/>
    <property type="match status" value="1"/>
</dbReference>
<evidence type="ECO:0000259" key="1">
    <source>
        <dbReference type="Pfam" id="PF01979"/>
    </source>
</evidence>
<feature type="domain" description="Amidohydrolase-related" evidence="1">
    <location>
        <begin position="7"/>
        <end position="245"/>
    </location>
</feature>
<dbReference type="Gene3D" id="3.20.20.140">
    <property type="entry name" value="Metal-dependent hydrolases"/>
    <property type="match status" value="1"/>
</dbReference>
<dbReference type="SUPFAM" id="SSF51556">
    <property type="entry name" value="Metallo-dependent hydrolases"/>
    <property type="match status" value="1"/>
</dbReference>
<dbReference type="GO" id="GO:0016810">
    <property type="term" value="F:hydrolase activity, acting on carbon-nitrogen (but not peptide) bonds"/>
    <property type="evidence" value="ECO:0007669"/>
    <property type="project" value="InterPro"/>
</dbReference>
<dbReference type="PANTHER" id="PTHR43135:SF3">
    <property type="entry name" value="ALPHA-D-RIBOSE 1-METHYLPHOSPHONATE 5-TRIPHOSPHATE DIPHOSPHATASE"/>
    <property type="match status" value="1"/>
</dbReference>
<dbReference type="PANTHER" id="PTHR43135">
    <property type="entry name" value="ALPHA-D-RIBOSE 1-METHYLPHOSPHONATE 5-TRIPHOSPHATE DIPHOSPHATASE"/>
    <property type="match status" value="1"/>
</dbReference>
<sequence length="248" mass="26994">VDGVRQAARQLIKEGADFLKVMGTGGSTLGTDPFRPAFSQEELQAIGEEGHRRNRVVVAHCRTNNAMRMVVDAGFDAIMHGWFTDDTGKKIYDERLADHIASHEVRVNPTLQITRSRFQLFEGRELTSEEQVQYTRMQANHAETLNHCGRLFKAGIKLMAGSDCGWGVYPFGHFDRELLALVNAGLTPTQAVVAGTSNNAVLLGLGDVLGTVEAGKFADLLIVDGNPAESISDIANVTAVFKAGVRIR</sequence>
<protein>
    <recommendedName>
        <fullName evidence="1">Amidohydrolase-related domain-containing protein</fullName>
    </recommendedName>
</protein>
<name>A0A382YP27_9ZZZZ</name>
<organism evidence="2">
    <name type="scientific">marine metagenome</name>
    <dbReference type="NCBI Taxonomy" id="408172"/>
    <lineage>
        <taxon>unclassified sequences</taxon>
        <taxon>metagenomes</taxon>
        <taxon>ecological metagenomes</taxon>
    </lineage>
</organism>
<dbReference type="Gene3D" id="2.30.40.10">
    <property type="entry name" value="Urease, subunit C, domain 1"/>
    <property type="match status" value="1"/>
</dbReference>
<reference evidence="2" key="1">
    <citation type="submission" date="2018-05" db="EMBL/GenBank/DDBJ databases">
        <authorList>
            <person name="Lanie J.A."/>
            <person name="Ng W.-L."/>
            <person name="Kazmierczak K.M."/>
            <person name="Andrzejewski T.M."/>
            <person name="Davidsen T.M."/>
            <person name="Wayne K.J."/>
            <person name="Tettelin H."/>
            <person name="Glass J.I."/>
            <person name="Rusch D."/>
            <person name="Podicherti R."/>
            <person name="Tsui H.-C.T."/>
            <person name="Winkler M.E."/>
        </authorList>
    </citation>
    <scope>NUCLEOTIDE SEQUENCE</scope>
</reference>
<dbReference type="EMBL" id="UINC01177400">
    <property type="protein sequence ID" value="SVD85022.1"/>
    <property type="molecule type" value="Genomic_DNA"/>
</dbReference>
<dbReference type="InterPro" id="IPR011059">
    <property type="entry name" value="Metal-dep_hydrolase_composite"/>
</dbReference>
<dbReference type="AlphaFoldDB" id="A0A382YP27"/>
<dbReference type="InterPro" id="IPR032466">
    <property type="entry name" value="Metal_Hydrolase"/>
</dbReference>
<feature type="non-terminal residue" evidence="2">
    <location>
        <position position="1"/>
    </location>
</feature>
<proteinExistence type="predicted"/>
<gene>
    <name evidence="2" type="ORF">METZ01_LOCUS437876</name>
</gene>
<accession>A0A382YP27</accession>